<dbReference type="EMBL" id="OU503037">
    <property type="protein sequence ID" value="CAI9756458.1"/>
    <property type="molecule type" value="Genomic_DNA"/>
</dbReference>
<keyword evidence="2" id="KW-1185">Reference proteome</keyword>
<accession>A0AAD1YSH4</accession>
<protein>
    <submittedName>
        <fullName evidence="1">Uncharacterized protein</fullName>
    </submittedName>
</protein>
<evidence type="ECO:0000313" key="2">
    <source>
        <dbReference type="Proteomes" id="UP000834106"/>
    </source>
</evidence>
<reference evidence="1" key="1">
    <citation type="submission" date="2023-05" db="EMBL/GenBank/DDBJ databases">
        <authorList>
            <person name="Huff M."/>
        </authorList>
    </citation>
    <scope>NUCLEOTIDE SEQUENCE</scope>
</reference>
<dbReference type="GO" id="GO:0006355">
    <property type="term" value="P:regulation of DNA-templated transcription"/>
    <property type="evidence" value="ECO:0007669"/>
    <property type="project" value="InterPro"/>
</dbReference>
<dbReference type="InterPro" id="IPR044835">
    <property type="entry name" value="ARF_plant"/>
</dbReference>
<sequence>MMCGLIDLNTVNNEAETDFLYNSPELTMKSSETAASVSMELWHACAGPLISLPKKGTAVVYFPQGHLELLSEHQAAAYDLPPHVFCRVVDVKLRAEANNDEVYAQISLVMDNQIEKK</sequence>
<dbReference type="GO" id="GO:0009725">
    <property type="term" value="P:response to hormone"/>
    <property type="evidence" value="ECO:0007669"/>
    <property type="project" value="InterPro"/>
</dbReference>
<dbReference type="AlphaFoldDB" id="A0AAD1YSH4"/>
<dbReference type="Proteomes" id="UP000834106">
    <property type="component" value="Chromosome 2"/>
</dbReference>
<dbReference type="PANTHER" id="PTHR31384:SF5">
    <property type="entry name" value="AUXIN RESPONSE FACTOR 3"/>
    <property type="match status" value="1"/>
</dbReference>
<proteinExistence type="predicted"/>
<evidence type="ECO:0000313" key="1">
    <source>
        <dbReference type="EMBL" id="CAI9756458.1"/>
    </source>
</evidence>
<gene>
    <name evidence="1" type="ORF">FPE_LOCUS3888</name>
</gene>
<organism evidence="1 2">
    <name type="scientific">Fraxinus pennsylvanica</name>
    <dbReference type="NCBI Taxonomy" id="56036"/>
    <lineage>
        <taxon>Eukaryota</taxon>
        <taxon>Viridiplantae</taxon>
        <taxon>Streptophyta</taxon>
        <taxon>Embryophyta</taxon>
        <taxon>Tracheophyta</taxon>
        <taxon>Spermatophyta</taxon>
        <taxon>Magnoliopsida</taxon>
        <taxon>eudicotyledons</taxon>
        <taxon>Gunneridae</taxon>
        <taxon>Pentapetalae</taxon>
        <taxon>asterids</taxon>
        <taxon>lamiids</taxon>
        <taxon>Lamiales</taxon>
        <taxon>Oleaceae</taxon>
        <taxon>Oleeae</taxon>
        <taxon>Fraxinus</taxon>
    </lineage>
</organism>
<dbReference type="GO" id="GO:0003677">
    <property type="term" value="F:DNA binding"/>
    <property type="evidence" value="ECO:0007669"/>
    <property type="project" value="InterPro"/>
</dbReference>
<dbReference type="PANTHER" id="PTHR31384">
    <property type="entry name" value="AUXIN RESPONSE FACTOR 4-RELATED"/>
    <property type="match status" value="1"/>
</dbReference>
<name>A0AAD1YSH4_9LAMI</name>